<dbReference type="EMBL" id="PFSF01000014">
    <property type="protein sequence ID" value="PJC28351.1"/>
    <property type="molecule type" value="Genomic_DNA"/>
</dbReference>
<comment type="caution">
    <text evidence="2">The sequence shown here is derived from an EMBL/GenBank/DDBJ whole genome shotgun (WGS) entry which is preliminary data.</text>
</comment>
<feature type="region of interest" description="Disordered" evidence="1">
    <location>
        <begin position="89"/>
        <end position="121"/>
    </location>
</feature>
<feature type="compositionally biased region" description="Basic and acidic residues" evidence="1">
    <location>
        <begin position="99"/>
        <end position="110"/>
    </location>
</feature>
<proteinExistence type="predicted"/>
<gene>
    <name evidence="2" type="ORF">CO054_00570</name>
</gene>
<name>A0A2M8ETA5_9BACT</name>
<reference evidence="3" key="1">
    <citation type="submission" date="2017-09" db="EMBL/GenBank/DDBJ databases">
        <title>Depth-based differentiation of microbial function through sediment-hosted aquifers and enrichment of novel symbionts in the deep terrestrial subsurface.</title>
        <authorList>
            <person name="Probst A.J."/>
            <person name="Ladd B."/>
            <person name="Jarett J.K."/>
            <person name="Geller-Mcgrath D.E."/>
            <person name="Sieber C.M.K."/>
            <person name="Emerson J.B."/>
            <person name="Anantharaman K."/>
            <person name="Thomas B.C."/>
            <person name="Malmstrom R."/>
            <person name="Stieglmeier M."/>
            <person name="Klingl A."/>
            <person name="Woyke T."/>
            <person name="Ryan C.M."/>
            <person name="Banfield J.F."/>
        </authorList>
    </citation>
    <scope>NUCLEOTIDE SEQUENCE [LARGE SCALE GENOMIC DNA]</scope>
</reference>
<evidence type="ECO:0000313" key="3">
    <source>
        <dbReference type="Proteomes" id="UP000229816"/>
    </source>
</evidence>
<dbReference type="AlphaFoldDB" id="A0A2M8ETA5"/>
<accession>A0A2M8ETA5</accession>
<sequence length="149" mass="17041">MPKKIARDVVRQLAQLAGETAGEIKKQPGEMAETTLEQLGVKPPEPSLEKPKDVKLEQLKQQKTIQTQRQITQVEQELHQLVAERQRQKEKWQQAQEGKMAKGKKEETKEPTPVVPSKPKRRLFGFWSRRVKTAQEQAKPEMVGKRVGG</sequence>
<dbReference type="Proteomes" id="UP000229816">
    <property type="component" value="Unassembled WGS sequence"/>
</dbReference>
<organism evidence="2 3">
    <name type="scientific">Candidatus Shapirobacteria bacterium CG_4_9_14_0_2_um_filter_39_11</name>
    <dbReference type="NCBI Taxonomy" id="1974478"/>
    <lineage>
        <taxon>Bacteria</taxon>
        <taxon>Candidatus Shapironibacteriota</taxon>
    </lineage>
</organism>
<evidence type="ECO:0000256" key="1">
    <source>
        <dbReference type="SAM" id="MobiDB-lite"/>
    </source>
</evidence>
<evidence type="ECO:0000313" key="2">
    <source>
        <dbReference type="EMBL" id="PJC28351.1"/>
    </source>
</evidence>
<protein>
    <submittedName>
        <fullName evidence="2">Uncharacterized protein</fullName>
    </submittedName>
</protein>